<dbReference type="SUPFAM" id="SSF56112">
    <property type="entry name" value="Protein kinase-like (PK-like)"/>
    <property type="match status" value="1"/>
</dbReference>
<dbReference type="Proteomes" id="UP001362999">
    <property type="component" value="Unassembled WGS sequence"/>
</dbReference>
<keyword evidence="3" id="KW-0808">Transferase</keyword>
<keyword evidence="4" id="KW-0547">Nucleotide-binding</keyword>
<dbReference type="EMBL" id="JAWWNJ010000041">
    <property type="protein sequence ID" value="KAK7020529.1"/>
    <property type="molecule type" value="Genomic_DNA"/>
</dbReference>
<dbReference type="PANTHER" id="PTHR37171:SF1">
    <property type="entry name" value="SERINE_THREONINE-PROTEIN KINASE YRZF-RELATED"/>
    <property type="match status" value="1"/>
</dbReference>
<evidence type="ECO:0000256" key="8">
    <source>
        <dbReference type="ARBA" id="ARBA00048679"/>
    </source>
</evidence>
<name>A0AAW0B3A1_9AGAR</name>
<reference evidence="10 11" key="1">
    <citation type="journal article" date="2024" name="J Genomics">
        <title>Draft genome sequencing and assembly of Favolaschia claudopus CIRM-BRFM 2984 isolated from oak limbs.</title>
        <authorList>
            <person name="Navarro D."/>
            <person name="Drula E."/>
            <person name="Chaduli D."/>
            <person name="Cazenave R."/>
            <person name="Ahrendt S."/>
            <person name="Wang J."/>
            <person name="Lipzen A."/>
            <person name="Daum C."/>
            <person name="Barry K."/>
            <person name="Grigoriev I.V."/>
            <person name="Favel A."/>
            <person name="Rosso M.N."/>
            <person name="Martin F."/>
        </authorList>
    </citation>
    <scope>NUCLEOTIDE SEQUENCE [LARGE SCALE GENOMIC DNA]</scope>
    <source>
        <strain evidence="10 11">CIRM-BRFM 2984</strain>
    </source>
</reference>
<feature type="domain" description="RIO-type" evidence="9">
    <location>
        <begin position="145"/>
        <end position="186"/>
    </location>
</feature>
<dbReference type="GO" id="GO:0005524">
    <property type="term" value="F:ATP binding"/>
    <property type="evidence" value="ECO:0007669"/>
    <property type="project" value="UniProtKB-KW"/>
</dbReference>
<evidence type="ECO:0000256" key="6">
    <source>
        <dbReference type="ARBA" id="ARBA00022840"/>
    </source>
</evidence>
<keyword evidence="5" id="KW-0418">Kinase</keyword>
<evidence type="ECO:0000259" key="9">
    <source>
        <dbReference type="Pfam" id="PF01163"/>
    </source>
</evidence>
<sequence length="237" mass="27001">MNSTLRVRFPVSQWPGWHKPELFLTADHKPHAESSNITAISVDPETHSDYCSDSPVFRASIDGSDSPVLALKFALRDDLVGALEQENRVYRDALQALQGTAVPRCFGMYSGVDEDGQQIACLVLEFWGSVLGEPFPVLPLDLKIQILQRLGAIHREGKLLHGDFAERNVLFHEGDVRIIDFDQTQSDHDCRCNMDFLPREKLPDIEEFGCDQLWEVCRYHMRIWDTCSTWLVFFSCG</sequence>
<keyword evidence="11" id="KW-1185">Reference proteome</keyword>
<keyword evidence="6" id="KW-0067">ATP-binding</keyword>
<dbReference type="PANTHER" id="PTHR37171">
    <property type="entry name" value="SERINE/THREONINE-PROTEIN KINASE YRZF-RELATED"/>
    <property type="match status" value="1"/>
</dbReference>
<dbReference type="InterPro" id="IPR052396">
    <property type="entry name" value="Meiotic_Drive_Suppr_Kinase"/>
</dbReference>
<gene>
    <name evidence="10" type="ORF">R3P38DRAFT_2970014</name>
</gene>
<evidence type="ECO:0000256" key="3">
    <source>
        <dbReference type="ARBA" id="ARBA00022679"/>
    </source>
</evidence>
<dbReference type="InterPro" id="IPR011009">
    <property type="entry name" value="Kinase-like_dom_sf"/>
</dbReference>
<evidence type="ECO:0000256" key="1">
    <source>
        <dbReference type="ARBA" id="ARBA00012513"/>
    </source>
</evidence>
<evidence type="ECO:0000256" key="5">
    <source>
        <dbReference type="ARBA" id="ARBA00022777"/>
    </source>
</evidence>
<dbReference type="GO" id="GO:0004674">
    <property type="term" value="F:protein serine/threonine kinase activity"/>
    <property type="evidence" value="ECO:0007669"/>
    <property type="project" value="UniProtKB-KW"/>
</dbReference>
<dbReference type="AlphaFoldDB" id="A0AAW0B3A1"/>
<dbReference type="Gene3D" id="1.10.510.10">
    <property type="entry name" value="Transferase(Phosphotransferase) domain 1"/>
    <property type="match status" value="1"/>
</dbReference>
<organism evidence="10 11">
    <name type="scientific">Favolaschia claudopus</name>
    <dbReference type="NCBI Taxonomy" id="2862362"/>
    <lineage>
        <taxon>Eukaryota</taxon>
        <taxon>Fungi</taxon>
        <taxon>Dikarya</taxon>
        <taxon>Basidiomycota</taxon>
        <taxon>Agaricomycotina</taxon>
        <taxon>Agaricomycetes</taxon>
        <taxon>Agaricomycetidae</taxon>
        <taxon>Agaricales</taxon>
        <taxon>Marasmiineae</taxon>
        <taxon>Mycenaceae</taxon>
        <taxon>Favolaschia</taxon>
    </lineage>
</organism>
<evidence type="ECO:0000256" key="2">
    <source>
        <dbReference type="ARBA" id="ARBA00022527"/>
    </source>
</evidence>
<evidence type="ECO:0000313" key="10">
    <source>
        <dbReference type="EMBL" id="KAK7020529.1"/>
    </source>
</evidence>
<comment type="catalytic activity">
    <reaction evidence="7">
        <text>L-threonyl-[protein] + ATP = O-phospho-L-threonyl-[protein] + ADP + H(+)</text>
        <dbReference type="Rhea" id="RHEA:46608"/>
        <dbReference type="Rhea" id="RHEA-COMP:11060"/>
        <dbReference type="Rhea" id="RHEA-COMP:11605"/>
        <dbReference type="ChEBI" id="CHEBI:15378"/>
        <dbReference type="ChEBI" id="CHEBI:30013"/>
        <dbReference type="ChEBI" id="CHEBI:30616"/>
        <dbReference type="ChEBI" id="CHEBI:61977"/>
        <dbReference type="ChEBI" id="CHEBI:456216"/>
        <dbReference type="EC" id="2.7.11.1"/>
    </reaction>
</comment>
<protein>
    <recommendedName>
        <fullName evidence="1">non-specific serine/threonine protein kinase</fullName>
        <ecNumber evidence="1">2.7.11.1</ecNumber>
    </recommendedName>
</protein>
<evidence type="ECO:0000256" key="7">
    <source>
        <dbReference type="ARBA" id="ARBA00047899"/>
    </source>
</evidence>
<dbReference type="InterPro" id="IPR008266">
    <property type="entry name" value="Tyr_kinase_AS"/>
</dbReference>
<dbReference type="EC" id="2.7.11.1" evidence="1"/>
<accession>A0AAW0B3A1</accession>
<proteinExistence type="predicted"/>
<evidence type="ECO:0000256" key="4">
    <source>
        <dbReference type="ARBA" id="ARBA00022741"/>
    </source>
</evidence>
<dbReference type="PROSITE" id="PS00109">
    <property type="entry name" value="PROTEIN_KINASE_TYR"/>
    <property type="match status" value="1"/>
</dbReference>
<dbReference type="Pfam" id="PF01163">
    <property type="entry name" value="RIO1"/>
    <property type="match status" value="1"/>
</dbReference>
<comment type="caution">
    <text evidence="10">The sequence shown here is derived from an EMBL/GenBank/DDBJ whole genome shotgun (WGS) entry which is preliminary data.</text>
</comment>
<comment type="catalytic activity">
    <reaction evidence="8">
        <text>L-seryl-[protein] + ATP = O-phospho-L-seryl-[protein] + ADP + H(+)</text>
        <dbReference type="Rhea" id="RHEA:17989"/>
        <dbReference type="Rhea" id="RHEA-COMP:9863"/>
        <dbReference type="Rhea" id="RHEA-COMP:11604"/>
        <dbReference type="ChEBI" id="CHEBI:15378"/>
        <dbReference type="ChEBI" id="CHEBI:29999"/>
        <dbReference type="ChEBI" id="CHEBI:30616"/>
        <dbReference type="ChEBI" id="CHEBI:83421"/>
        <dbReference type="ChEBI" id="CHEBI:456216"/>
        <dbReference type="EC" id="2.7.11.1"/>
    </reaction>
</comment>
<evidence type="ECO:0000313" key="11">
    <source>
        <dbReference type="Proteomes" id="UP001362999"/>
    </source>
</evidence>
<keyword evidence="2" id="KW-0723">Serine/threonine-protein kinase</keyword>
<dbReference type="InterPro" id="IPR018934">
    <property type="entry name" value="RIO_dom"/>
</dbReference>